<keyword evidence="3" id="KW-1185">Reference proteome</keyword>
<comment type="caution">
    <text evidence="2">The sequence shown here is derived from an EMBL/GenBank/DDBJ whole genome shotgun (WGS) entry which is preliminary data.</text>
</comment>
<dbReference type="OrthoDB" id="1166575at2759"/>
<accession>A0A843XIV5</accession>
<sequence length="219" mass="24518">MIRNIKLNISFALSLTSFKLPPTPDDMKILQHYGFAPQISTKQLKLIRWMPPIQKFCLNVDGAFKGSSGVCGGGGCIRDKYGVVLVAFAHYYGEDAHPGILIDGGVLLVICFMVRSTGFGGGSSQYPFMPITNPSHTFHSASSLGHHVIEEHVIEEDEEEDDIDDNENMDEGDDEPLFDIARSTLASASRCYIETSIWSQAKWSHYRRTNIWQRIYVRG</sequence>
<reference evidence="2" key="1">
    <citation type="submission" date="2017-07" db="EMBL/GenBank/DDBJ databases">
        <title>Taro Niue Genome Assembly and Annotation.</title>
        <authorList>
            <person name="Atibalentja N."/>
            <person name="Keating K."/>
            <person name="Fields C.J."/>
        </authorList>
    </citation>
    <scope>NUCLEOTIDE SEQUENCE</scope>
    <source>
        <strain evidence="2">Niue_2</strain>
        <tissue evidence="2">Leaf</tissue>
    </source>
</reference>
<proteinExistence type="predicted"/>
<evidence type="ECO:0000313" key="3">
    <source>
        <dbReference type="Proteomes" id="UP000652761"/>
    </source>
</evidence>
<feature type="region of interest" description="Disordered" evidence="1">
    <location>
        <begin position="155"/>
        <end position="174"/>
    </location>
</feature>
<evidence type="ECO:0000256" key="1">
    <source>
        <dbReference type="SAM" id="MobiDB-lite"/>
    </source>
</evidence>
<evidence type="ECO:0000313" key="2">
    <source>
        <dbReference type="EMBL" id="MQM19110.1"/>
    </source>
</evidence>
<protein>
    <recommendedName>
        <fullName evidence="4">RNase H type-1 domain-containing protein</fullName>
    </recommendedName>
</protein>
<name>A0A843XIV5_COLES</name>
<gene>
    <name evidence="2" type="ORF">Taro_052112</name>
</gene>
<evidence type="ECO:0008006" key="4">
    <source>
        <dbReference type="Google" id="ProtNLM"/>
    </source>
</evidence>
<dbReference type="AlphaFoldDB" id="A0A843XIV5"/>
<dbReference type="EMBL" id="NMUH01008669">
    <property type="protein sequence ID" value="MQM19110.1"/>
    <property type="molecule type" value="Genomic_DNA"/>
</dbReference>
<dbReference type="Proteomes" id="UP000652761">
    <property type="component" value="Unassembled WGS sequence"/>
</dbReference>
<organism evidence="2 3">
    <name type="scientific">Colocasia esculenta</name>
    <name type="common">Wild taro</name>
    <name type="synonym">Arum esculentum</name>
    <dbReference type="NCBI Taxonomy" id="4460"/>
    <lineage>
        <taxon>Eukaryota</taxon>
        <taxon>Viridiplantae</taxon>
        <taxon>Streptophyta</taxon>
        <taxon>Embryophyta</taxon>
        <taxon>Tracheophyta</taxon>
        <taxon>Spermatophyta</taxon>
        <taxon>Magnoliopsida</taxon>
        <taxon>Liliopsida</taxon>
        <taxon>Araceae</taxon>
        <taxon>Aroideae</taxon>
        <taxon>Colocasieae</taxon>
        <taxon>Colocasia</taxon>
    </lineage>
</organism>